<keyword evidence="4" id="KW-1185">Reference proteome</keyword>
<protein>
    <submittedName>
        <fullName evidence="3">Haloalkane dehalogenase</fullName>
        <ecNumber evidence="3">3.8.1.5</ecNumber>
    </submittedName>
</protein>
<dbReference type="NCBIfam" id="NF002043">
    <property type="entry name" value="PRK00870.1"/>
    <property type="match status" value="1"/>
</dbReference>
<reference evidence="3" key="1">
    <citation type="submission" date="2022-04" db="EMBL/GenBank/DDBJ databases">
        <title>Lysobacter sp. CAU 1642 isolated from sea sand.</title>
        <authorList>
            <person name="Kim W."/>
        </authorList>
    </citation>
    <scope>NUCLEOTIDE SEQUENCE</scope>
    <source>
        <strain evidence="3">CAU 1642</strain>
    </source>
</reference>
<dbReference type="GO" id="GO:0018786">
    <property type="term" value="F:haloalkane dehalogenase activity"/>
    <property type="evidence" value="ECO:0007669"/>
    <property type="project" value="UniProtKB-EC"/>
</dbReference>
<organism evidence="3 4">
    <name type="scientific">Pseudomarimonas salicorniae</name>
    <dbReference type="NCBI Taxonomy" id="2933270"/>
    <lineage>
        <taxon>Bacteria</taxon>
        <taxon>Pseudomonadati</taxon>
        <taxon>Pseudomonadota</taxon>
        <taxon>Gammaproteobacteria</taxon>
        <taxon>Lysobacterales</taxon>
        <taxon>Lysobacteraceae</taxon>
        <taxon>Pseudomarimonas</taxon>
    </lineage>
</organism>
<comment type="caution">
    <text evidence="3">The sequence shown here is derived from an EMBL/GenBank/DDBJ whole genome shotgun (WGS) entry which is preliminary data.</text>
</comment>
<dbReference type="RefSeq" id="WP_248211715.1">
    <property type="nucleotide sequence ID" value="NZ_JALNMH010000027.1"/>
</dbReference>
<dbReference type="PRINTS" id="PR00111">
    <property type="entry name" value="ABHYDROLASE"/>
</dbReference>
<gene>
    <name evidence="3" type="ORF">M0G41_18470</name>
</gene>
<dbReference type="Proteomes" id="UP001431449">
    <property type="component" value="Unassembled WGS sequence"/>
</dbReference>
<accession>A0ABT0GM92</accession>
<dbReference type="EMBL" id="JALNMH010000027">
    <property type="protein sequence ID" value="MCK7595636.1"/>
    <property type="molecule type" value="Genomic_DNA"/>
</dbReference>
<dbReference type="SUPFAM" id="SSF53474">
    <property type="entry name" value="alpha/beta-Hydrolases"/>
    <property type="match status" value="1"/>
</dbReference>
<dbReference type="PANTHER" id="PTHR42977:SF3">
    <property type="entry name" value="AB HYDROLASE-1 DOMAIN-CONTAINING PROTEIN"/>
    <property type="match status" value="1"/>
</dbReference>
<name>A0ABT0GM92_9GAMM</name>
<dbReference type="InterPro" id="IPR000639">
    <property type="entry name" value="Epox_hydrolase-like"/>
</dbReference>
<dbReference type="InterPro" id="IPR000073">
    <property type="entry name" value="AB_hydrolase_1"/>
</dbReference>
<feature type="domain" description="AB hydrolase-1" evidence="2">
    <location>
        <begin position="50"/>
        <end position="286"/>
    </location>
</feature>
<keyword evidence="1 3" id="KW-0378">Hydrolase</keyword>
<dbReference type="PRINTS" id="PR00412">
    <property type="entry name" value="EPOXHYDRLASE"/>
</dbReference>
<dbReference type="InterPro" id="IPR029058">
    <property type="entry name" value="AB_hydrolase_fold"/>
</dbReference>
<evidence type="ECO:0000313" key="4">
    <source>
        <dbReference type="Proteomes" id="UP001431449"/>
    </source>
</evidence>
<dbReference type="Pfam" id="PF00561">
    <property type="entry name" value="Abhydrolase_1"/>
    <property type="match status" value="1"/>
</dbReference>
<sequence>MDILRTPDERFAGLPGYDFAPHYVDDLPGYAGLRVHYLDEGPKDAAVNWLCLHGQPTWSYLYRKMIPVFSAAGHRVIAPDLLGFGRSDKPVDEAVYGFDFHRGMLMALIERLDLRGIRLACQDWGGLLGLTLPMDLPGRFAGLLVMNTALATGDVPLGEGFIAWRAYNRGQPDLDIAGLMQRSTPILTGSEAAAYAAPFPDARHKAGVRRFPELVPDHPDAEGAALSRRARQWWNEEWRGPSLMAIGMQDPVLGPPAMRYLRRQIHGCPEPIELAEAGHFVQEWGAPIAEAAITRLV</sequence>
<proteinExistence type="predicted"/>
<dbReference type="PANTHER" id="PTHR42977">
    <property type="entry name" value="HYDROLASE-RELATED"/>
    <property type="match status" value="1"/>
</dbReference>
<evidence type="ECO:0000256" key="1">
    <source>
        <dbReference type="ARBA" id="ARBA00022801"/>
    </source>
</evidence>
<evidence type="ECO:0000259" key="2">
    <source>
        <dbReference type="Pfam" id="PF00561"/>
    </source>
</evidence>
<dbReference type="Gene3D" id="3.40.50.1820">
    <property type="entry name" value="alpha/beta hydrolase"/>
    <property type="match status" value="1"/>
</dbReference>
<evidence type="ECO:0000313" key="3">
    <source>
        <dbReference type="EMBL" id="MCK7595636.1"/>
    </source>
</evidence>
<dbReference type="EC" id="3.8.1.5" evidence="3"/>
<dbReference type="InterPro" id="IPR051340">
    <property type="entry name" value="Haloalkane_dehalogenase"/>
</dbReference>